<dbReference type="InterPro" id="IPR020240">
    <property type="entry name" value="UPF0412_YaaI"/>
</dbReference>
<protein>
    <recommendedName>
        <fullName evidence="4">DUF2541 domain-containing protein</fullName>
    </recommendedName>
</protein>
<dbReference type="Proteomes" id="UP000651057">
    <property type="component" value="Unassembled WGS sequence"/>
</dbReference>
<proteinExistence type="predicted"/>
<dbReference type="EMBL" id="JAERQJ010000013">
    <property type="protein sequence ID" value="MBL0685835.1"/>
    <property type="molecule type" value="Genomic_DNA"/>
</dbReference>
<name>A0A937A6M5_9FLAO</name>
<dbReference type="Pfam" id="PF10807">
    <property type="entry name" value="DUF2541"/>
    <property type="match status" value="1"/>
</dbReference>
<keyword evidence="3" id="KW-1185">Reference proteome</keyword>
<dbReference type="AlphaFoldDB" id="A0A937A6M5"/>
<evidence type="ECO:0000313" key="3">
    <source>
        <dbReference type="Proteomes" id="UP000651057"/>
    </source>
</evidence>
<evidence type="ECO:0008006" key="4">
    <source>
        <dbReference type="Google" id="ProtNLM"/>
    </source>
</evidence>
<gene>
    <name evidence="2" type="ORF">JJQ60_20050</name>
</gene>
<evidence type="ECO:0000313" key="2">
    <source>
        <dbReference type="EMBL" id="MBL0685835.1"/>
    </source>
</evidence>
<evidence type="ECO:0000256" key="1">
    <source>
        <dbReference type="ARBA" id="ARBA00022729"/>
    </source>
</evidence>
<organism evidence="2 3">
    <name type="scientific">Aquimarina mytili</name>
    <dbReference type="NCBI Taxonomy" id="874423"/>
    <lineage>
        <taxon>Bacteria</taxon>
        <taxon>Pseudomonadati</taxon>
        <taxon>Bacteroidota</taxon>
        <taxon>Flavobacteriia</taxon>
        <taxon>Flavobacteriales</taxon>
        <taxon>Flavobacteriaceae</taxon>
        <taxon>Aquimarina</taxon>
    </lineage>
</organism>
<keyword evidence="1" id="KW-0732">Signal</keyword>
<accession>A0A937A6M5</accession>
<sequence>MKNIILQRSTVVSLLLVILFLGSSFTATTINYRWDHLGSRVVNYRLDKDVIKVTAKEGGFKKLKVKVTGGALNMHRMVVHYGNGQKDVIKLRHNFSRRSATRIIDLKGGKRIIRDITFFYDTKNLSQKKAKVHVYGRH</sequence>
<dbReference type="RefSeq" id="WP_201924262.1">
    <property type="nucleotide sequence ID" value="NZ_BAABAX010000011.1"/>
</dbReference>
<reference evidence="2" key="1">
    <citation type="submission" date="2021-01" db="EMBL/GenBank/DDBJ databases">
        <authorList>
            <person name="Zhong Y.L."/>
        </authorList>
    </citation>
    <scope>NUCLEOTIDE SEQUENCE</scope>
    <source>
        <strain evidence="2">KCTC 23302</strain>
    </source>
</reference>
<comment type="caution">
    <text evidence="2">The sequence shown here is derived from an EMBL/GenBank/DDBJ whole genome shotgun (WGS) entry which is preliminary data.</text>
</comment>